<dbReference type="GO" id="GO:0005524">
    <property type="term" value="F:ATP binding"/>
    <property type="evidence" value="ECO:0007669"/>
    <property type="project" value="UniProtKB-KW"/>
</dbReference>
<dbReference type="PANTHER" id="PTHR43158:SF2">
    <property type="entry name" value="SKFA PEPTIDE EXPORT ATP-BINDING PROTEIN SKFE"/>
    <property type="match status" value="1"/>
</dbReference>
<sequence length="264" mass="29829">MIEVEDLAYVFPDHTVGIYPTNLSLPTNCRALLVGANGAGKSTLMRVLAGKTLAKQGRVLIDGQDPFRDGMSGVAYLGSEWASNPTVRRDIPVHLLLESIGGKVYPDRLEELIDILDIDINWRMHAVSDGERRRVQLAMGLLCPWDTLMLDEVTVDLDVLMRSRFLDYLKKETENRNCQILYATHIFDGLSQWPTHVVHMNQGEIVQVMPYSGEDYKEAHHETGNSVLLETALGWLREDLKARGPRERKQTWAEFLNKQSNGNA</sequence>
<dbReference type="EMBL" id="SWFS01000438">
    <property type="protein sequence ID" value="KAA8903820.1"/>
    <property type="molecule type" value="Genomic_DNA"/>
</dbReference>
<evidence type="ECO:0000256" key="2">
    <source>
        <dbReference type="ARBA" id="ARBA00022840"/>
    </source>
</evidence>
<dbReference type="InterPro" id="IPR027417">
    <property type="entry name" value="P-loop_NTPase"/>
</dbReference>
<dbReference type="InterPro" id="IPR003439">
    <property type="entry name" value="ABC_transporter-like_ATP-bd"/>
</dbReference>
<dbReference type="InterPro" id="IPR003593">
    <property type="entry name" value="AAA+_ATPase"/>
</dbReference>
<organism evidence="4 5">
    <name type="scientific">Trichomonascus ciferrii</name>
    <dbReference type="NCBI Taxonomy" id="44093"/>
    <lineage>
        <taxon>Eukaryota</taxon>
        <taxon>Fungi</taxon>
        <taxon>Dikarya</taxon>
        <taxon>Ascomycota</taxon>
        <taxon>Saccharomycotina</taxon>
        <taxon>Dipodascomycetes</taxon>
        <taxon>Dipodascales</taxon>
        <taxon>Trichomonascaceae</taxon>
        <taxon>Trichomonascus</taxon>
        <taxon>Trichomonascus ciferrii complex</taxon>
    </lineage>
</organism>
<dbReference type="PROSITE" id="PS50893">
    <property type="entry name" value="ABC_TRANSPORTER_2"/>
    <property type="match status" value="1"/>
</dbReference>
<gene>
    <name evidence="4" type="ORF">TRICI_005631</name>
</gene>
<evidence type="ECO:0000256" key="1">
    <source>
        <dbReference type="ARBA" id="ARBA00022741"/>
    </source>
</evidence>
<feature type="domain" description="ABC transporter" evidence="3">
    <location>
        <begin position="2"/>
        <end position="227"/>
    </location>
</feature>
<dbReference type="SMART" id="SM00382">
    <property type="entry name" value="AAA"/>
    <property type="match status" value="1"/>
</dbReference>
<reference evidence="4" key="1">
    <citation type="journal article" date="2019" name="G3 (Bethesda)">
        <title>Genome Assemblies of Two Rare Opportunistic Yeast Pathogens: Diutina rugosa (syn. Candida rugosa) and Trichomonascus ciferrii (syn. Candida ciferrii).</title>
        <authorList>
            <person name="Mixao V."/>
            <person name="Saus E."/>
            <person name="Hansen A.P."/>
            <person name="Lass-Florl C."/>
            <person name="Gabaldon T."/>
        </authorList>
    </citation>
    <scope>NUCLEOTIDE SEQUENCE</scope>
    <source>
        <strain evidence="4">CBS 4856</strain>
    </source>
</reference>
<dbReference type="VEuPathDB" id="FungiDB:TRICI_005631"/>
<dbReference type="PANTHER" id="PTHR43158">
    <property type="entry name" value="SKFA PEPTIDE EXPORT ATP-BINDING PROTEIN SKFE"/>
    <property type="match status" value="1"/>
</dbReference>
<dbReference type="Gene3D" id="3.40.50.300">
    <property type="entry name" value="P-loop containing nucleotide triphosphate hydrolases"/>
    <property type="match status" value="1"/>
</dbReference>
<dbReference type="Pfam" id="PF00005">
    <property type="entry name" value="ABC_tran"/>
    <property type="match status" value="1"/>
</dbReference>
<accession>A0A642UR26</accession>
<name>A0A642UR26_9ASCO</name>
<evidence type="ECO:0000259" key="3">
    <source>
        <dbReference type="PROSITE" id="PS50893"/>
    </source>
</evidence>
<dbReference type="AlphaFoldDB" id="A0A642UR26"/>
<dbReference type="OrthoDB" id="6512918at2759"/>
<keyword evidence="1" id="KW-0547">Nucleotide-binding</keyword>
<dbReference type="SUPFAM" id="SSF52540">
    <property type="entry name" value="P-loop containing nucleoside triphosphate hydrolases"/>
    <property type="match status" value="1"/>
</dbReference>
<proteinExistence type="predicted"/>
<dbReference type="Proteomes" id="UP000761534">
    <property type="component" value="Unassembled WGS sequence"/>
</dbReference>
<evidence type="ECO:0000313" key="4">
    <source>
        <dbReference type="EMBL" id="KAA8903820.1"/>
    </source>
</evidence>
<protein>
    <recommendedName>
        <fullName evidence="3">ABC transporter domain-containing protein</fullName>
    </recommendedName>
</protein>
<evidence type="ECO:0000313" key="5">
    <source>
        <dbReference type="Proteomes" id="UP000761534"/>
    </source>
</evidence>
<keyword evidence="5" id="KW-1185">Reference proteome</keyword>
<keyword evidence="2" id="KW-0067">ATP-binding</keyword>
<dbReference type="GO" id="GO:0016887">
    <property type="term" value="F:ATP hydrolysis activity"/>
    <property type="evidence" value="ECO:0007669"/>
    <property type="project" value="InterPro"/>
</dbReference>
<comment type="caution">
    <text evidence="4">The sequence shown here is derived from an EMBL/GenBank/DDBJ whole genome shotgun (WGS) entry which is preliminary data.</text>
</comment>